<keyword evidence="4" id="KW-1185">Reference proteome</keyword>
<accession>A0A8J3TBW7</accession>
<organism evidence="3 4">
    <name type="scientific">Planosporangium mesophilum</name>
    <dbReference type="NCBI Taxonomy" id="689768"/>
    <lineage>
        <taxon>Bacteria</taxon>
        <taxon>Bacillati</taxon>
        <taxon>Actinomycetota</taxon>
        <taxon>Actinomycetes</taxon>
        <taxon>Micromonosporales</taxon>
        <taxon>Micromonosporaceae</taxon>
        <taxon>Planosporangium</taxon>
    </lineage>
</organism>
<protein>
    <recommendedName>
        <fullName evidence="2">Phospholipid/glycerol acyltransferase domain-containing protein</fullName>
    </recommendedName>
</protein>
<dbReference type="SMART" id="SM00563">
    <property type="entry name" value="PlsC"/>
    <property type="match status" value="1"/>
</dbReference>
<sequence length="342" mass="38284">MRRVLLAPLVLLLSLGLVVTIPLWMVVTLVVSPFTPGRLRPLRLLWLVTVYLAVEAVLLVALFGLWVAAGCGWRVRGPTFQRAHYRLCGVVLRVLYRQASWVLRVSVHIDGTDPDAVPHGRPLLVLCRHAGPGDSFLLVHALINWYAREPRIVLKEALQWDPAIDVLLNRLPSRFIAPARHRGDEAEAQVSALATALDSDDAFVIFPEGGNFTPKRWVTAIARLRRLGLPAMARRAEAMPNVLAPRPGGVLAALDAAPGTDVIFVAHTGVDHLFTVADVWRELPMDKRIAMQWWLEPAHAVPAGADERIEWLYRWWARIDAWISDNRPVDLPLRGLRLTGRR</sequence>
<evidence type="ECO:0000256" key="1">
    <source>
        <dbReference type="SAM" id="Phobius"/>
    </source>
</evidence>
<dbReference type="GO" id="GO:0016746">
    <property type="term" value="F:acyltransferase activity"/>
    <property type="evidence" value="ECO:0007669"/>
    <property type="project" value="InterPro"/>
</dbReference>
<dbReference type="Proteomes" id="UP000599074">
    <property type="component" value="Unassembled WGS sequence"/>
</dbReference>
<evidence type="ECO:0000259" key="2">
    <source>
        <dbReference type="SMART" id="SM00563"/>
    </source>
</evidence>
<keyword evidence="1" id="KW-0812">Transmembrane</keyword>
<feature type="domain" description="Phospholipid/glycerol acyltransferase" evidence="2">
    <location>
        <begin position="123"/>
        <end position="236"/>
    </location>
</feature>
<name>A0A8J3TBW7_9ACTN</name>
<evidence type="ECO:0000313" key="4">
    <source>
        <dbReference type="Proteomes" id="UP000599074"/>
    </source>
</evidence>
<comment type="caution">
    <text evidence="3">The sequence shown here is derived from an EMBL/GenBank/DDBJ whole genome shotgun (WGS) entry which is preliminary data.</text>
</comment>
<keyword evidence="1" id="KW-0472">Membrane</keyword>
<gene>
    <name evidence="3" type="ORF">Pme01_32350</name>
</gene>
<dbReference type="EMBL" id="BOON01000030">
    <property type="protein sequence ID" value="GII23638.1"/>
    <property type="molecule type" value="Genomic_DNA"/>
</dbReference>
<feature type="transmembrane region" description="Helical" evidence="1">
    <location>
        <begin position="44"/>
        <end position="68"/>
    </location>
</feature>
<keyword evidence="1" id="KW-1133">Transmembrane helix</keyword>
<evidence type="ECO:0000313" key="3">
    <source>
        <dbReference type="EMBL" id="GII23638.1"/>
    </source>
</evidence>
<proteinExistence type="predicted"/>
<dbReference type="Pfam" id="PF01553">
    <property type="entry name" value="Acyltransferase"/>
    <property type="match status" value="1"/>
</dbReference>
<dbReference type="InterPro" id="IPR002123">
    <property type="entry name" value="Plipid/glycerol_acylTrfase"/>
</dbReference>
<dbReference type="AlphaFoldDB" id="A0A8J3TBW7"/>
<reference evidence="3" key="1">
    <citation type="submission" date="2021-01" db="EMBL/GenBank/DDBJ databases">
        <title>Whole genome shotgun sequence of Planosporangium mesophilum NBRC 109066.</title>
        <authorList>
            <person name="Komaki H."/>
            <person name="Tamura T."/>
        </authorList>
    </citation>
    <scope>NUCLEOTIDE SEQUENCE</scope>
    <source>
        <strain evidence="3">NBRC 109066</strain>
    </source>
</reference>